<organism evidence="1">
    <name type="scientific">hydrothermal vent metagenome</name>
    <dbReference type="NCBI Taxonomy" id="652676"/>
    <lineage>
        <taxon>unclassified sequences</taxon>
        <taxon>metagenomes</taxon>
        <taxon>ecological metagenomes</taxon>
    </lineage>
</organism>
<reference evidence="1" key="1">
    <citation type="submission" date="2018-06" db="EMBL/GenBank/DDBJ databases">
        <authorList>
            <person name="Zhirakovskaya E."/>
        </authorList>
    </citation>
    <scope>NUCLEOTIDE SEQUENCE</scope>
</reference>
<dbReference type="AlphaFoldDB" id="A0A3B0ZKP0"/>
<sequence>MSHNSGNNQIIIEGVCNDGKKFRPSDWVERISSALASFGPDHKLRYSEHVQPCIINGARCLIVARGLSLNDPEAFSFILQFARKNQLRIQEKHLIKEWGYDFPDDEDNNELIANG</sequence>
<proteinExistence type="predicted"/>
<dbReference type="InterPro" id="IPR021969">
    <property type="entry name" value="DUF3579"/>
</dbReference>
<accession>A0A3B0ZKP0</accession>
<evidence type="ECO:0000313" key="1">
    <source>
        <dbReference type="EMBL" id="VAW86839.1"/>
    </source>
</evidence>
<dbReference type="Gene3D" id="3.30.70.2340">
    <property type="entry name" value="Uncharacterised protein PF12112 family, DUF3579"/>
    <property type="match status" value="1"/>
</dbReference>
<gene>
    <name evidence="1" type="ORF">MNBD_GAMMA17-734</name>
</gene>
<name>A0A3B0ZKP0_9ZZZZ</name>
<protein>
    <recommendedName>
        <fullName evidence="2">DUF3579 domain-containing protein</fullName>
    </recommendedName>
</protein>
<dbReference type="EMBL" id="UOFQ01000054">
    <property type="protein sequence ID" value="VAW86839.1"/>
    <property type="molecule type" value="Genomic_DNA"/>
</dbReference>
<evidence type="ECO:0008006" key="2">
    <source>
        <dbReference type="Google" id="ProtNLM"/>
    </source>
</evidence>
<dbReference type="Pfam" id="PF12112">
    <property type="entry name" value="DUF3579"/>
    <property type="match status" value="1"/>
</dbReference>